<dbReference type="EMBL" id="RXIC02000020">
    <property type="protein sequence ID" value="KAB1222790.1"/>
    <property type="molecule type" value="Genomic_DNA"/>
</dbReference>
<proteinExistence type="predicted"/>
<name>A0A6A1WIU1_9ROSI</name>
<dbReference type="AlphaFoldDB" id="A0A6A1WIU1"/>
<gene>
    <name evidence="2" type="ORF">CJ030_MR2G022281</name>
</gene>
<dbReference type="Proteomes" id="UP000516437">
    <property type="component" value="Chromosome 2"/>
</dbReference>
<accession>A0A6A1WIU1</accession>
<protein>
    <submittedName>
        <fullName evidence="2">Uncharacterized protein</fullName>
    </submittedName>
</protein>
<evidence type="ECO:0000313" key="3">
    <source>
        <dbReference type="Proteomes" id="UP000516437"/>
    </source>
</evidence>
<evidence type="ECO:0000256" key="1">
    <source>
        <dbReference type="SAM" id="MobiDB-lite"/>
    </source>
</evidence>
<comment type="caution">
    <text evidence="2">The sequence shown here is derived from an EMBL/GenBank/DDBJ whole genome shotgun (WGS) entry which is preliminary data.</text>
</comment>
<sequence>MKNTMKPSFPAKKRVQVPQNPFPETQARLAGFEDELCEIAKEEPRRSSTILFHSLCFAAFLDSEMFEWTQGPCSPELCSSPFKMQVADMKDINGIQVNELEAALQAVITNEEPSTENKSLSKSKIVTMVTKWIRLANSVEDSEPEQTWKGNYTNPRELVYPKTIKNKRIPLQPVLVEEAGDNSAPAGMSPRAETIRWIVRERGGLKLSDLSVLEKTLDDFERMRYTKAWTRTNMATFMRVVCSKLLSIWVLLN</sequence>
<reference evidence="2 3" key="1">
    <citation type="journal article" date="2019" name="Plant Biotechnol. J.">
        <title>The red bayberry genome and genetic basis of sex determination.</title>
        <authorList>
            <person name="Jia H.M."/>
            <person name="Jia H.J."/>
            <person name="Cai Q.L."/>
            <person name="Wang Y."/>
            <person name="Zhao H.B."/>
            <person name="Yang W.F."/>
            <person name="Wang G.Y."/>
            <person name="Li Y.H."/>
            <person name="Zhan D.L."/>
            <person name="Shen Y.T."/>
            <person name="Niu Q.F."/>
            <person name="Chang L."/>
            <person name="Qiu J."/>
            <person name="Zhao L."/>
            <person name="Xie H.B."/>
            <person name="Fu W.Y."/>
            <person name="Jin J."/>
            <person name="Li X.W."/>
            <person name="Jiao Y."/>
            <person name="Zhou C.C."/>
            <person name="Tu T."/>
            <person name="Chai C.Y."/>
            <person name="Gao J.L."/>
            <person name="Fan L.J."/>
            <person name="van de Weg E."/>
            <person name="Wang J.Y."/>
            <person name="Gao Z.S."/>
        </authorList>
    </citation>
    <scope>NUCLEOTIDE SEQUENCE [LARGE SCALE GENOMIC DNA]</scope>
    <source>
        <tissue evidence="2">Leaves</tissue>
    </source>
</reference>
<keyword evidence="3" id="KW-1185">Reference proteome</keyword>
<evidence type="ECO:0000313" key="2">
    <source>
        <dbReference type="EMBL" id="KAB1222790.1"/>
    </source>
</evidence>
<feature type="region of interest" description="Disordered" evidence="1">
    <location>
        <begin position="1"/>
        <end position="22"/>
    </location>
</feature>
<organism evidence="2 3">
    <name type="scientific">Morella rubra</name>
    <name type="common">Chinese bayberry</name>
    <dbReference type="NCBI Taxonomy" id="262757"/>
    <lineage>
        <taxon>Eukaryota</taxon>
        <taxon>Viridiplantae</taxon>
        <taxon>Streptophyta</taxon>
        <taxon>Embryophyta</taxon>
        <taxon>Tracheophyta</taxon>
        <taxon>Spermatophyta</taxon>
        <taxon>Magnoliopsida</taxon>
        <taxon>eudicotyledons</taxon>
        <taxon>Gunneridae</taxon>
        <taxon>Pentapetalae</taxon>
        <taxon>rosids</taxon>
        <taxon>fabids</taxon>
        <taxon>Fagales</taxon>
        <taxon>Myricaceae</taxon>
        <taxon>Morella</taxon>
    </lineage>
</organism>
<dbReference type="OrthoDB" id="1720776at2759"/>